<feature type="transmembrane region" description="Helical" evidence="11">
    <location>
        <begin position="159"/>
        <end position="178"/>
    </location>
</feature>
<reference evidence="12" key="1">
    <citation type="submission" date="2023-08" db="EMBL/GenBank/DDBJ databases">
        <authorList>
            <person name="Chen Y."/>
            <person name="Shah S."/>
            <person name="Dougan E. K."/>
            <person name="Thang M."/>
            <person name="Chan C."/>
        </authorList>
    </citation>
    <scope>NUCLEOTIDE SEQUENCE</scope>
</reference>
<feature type="transmembrane region" description="Helical" evidence="11">
    <location>
        <begin position="190"/>
        <end position="208"/>
    </location>
</feature>
<keyword evidence="10" id="KW-0675">Receptor</keyword>
<dbReference type="InterPro" id="IPR000133">
    <property type="entry name" value="ER_ret_rcpt"/>
</dbReference>
<evidence type="ECO:0000313" key="12">
    <source>
        <dbReference type="EMBL" id="CAJ1392098.1"/>
    </source>
</evidence>
<feature type="transmembrane region" description="Helical" evidence="11">
    <location>
        <begin position="33"/>
        <end position="51"/>
    </location>
</feature>
<keyword evidence="3" id="KW-0813">Transport</keyword>
<dbReference type="Pfam" id="PF00810">
    <property type="entry name" value="ER_lumen_recept"/>
    <property type="match status" value="1"/>
</dbReference>
<evidence type="ECO:0000313" key="13">
    <source>
        <dbReference type="Proteomes" id="UP001178507"/>
    </source>
</evidence>
<evidence type="ECO:0000256" key="3">
    <source>
        <dbReference type="ARBA" id="ARBA00022448"/>
    </source>
</evidence>
<protein>
    <submittedName>
        <fullName evidence="12">Uncharacterized protein</fullName>
    </submittedName>
</protein>
<name>A0AA36ISV7_9DINO</name>
<evidence type="ECO:0000256" key="8">
    <source>
        <dbReference type="ARBA" id="ARBA00022989"/>
    </source>
</evidence>
<feature type="transmembrane region" description="Helical" evidence="11">
    <location>
        <begin position="228"/>
        <end position="248"/>
    </location>
</feature>
<keyword evidence="4 11" id="KW-0812">Transmembrane</keyword>
<keyword evidence="5" id="KW-0256">Endoplasmic reticulum</keyword>
<evidence type="ECO:0000256" key="7">
    <source>
        <dbReference type="ARBA" id="ARBA00022927"/>
    </source>
</evidence>
<dbReference type="GO" id="GO:0015031">
    <property type="term" value="P:protein transport"/>
    <property type="evidence" value="ECO:0007669"/>
    <property type="project" value="UniProtKB-KW"/>
</dbReference>
<dbReference type="GO" id="GO:0006621">
    <property type="term" value="P:protein retention in ER lumen"/>
    <property type="evidence" value="ECO:0007669"/>
    <property type="project" value="InterPro"/>
</dbReference>
<keyword evidence="13" id="KW-1185">Reference proteome</keyword>
<dbReference type="GO" id="GO:0005789">
    <property type="term" value="C:endoplasmic reticulum membrane"/>
    <property type="evidence" value="ECO:0007669"/>
    <property type="project" value="UniProtKB-SubCell"/>
</dbReference>
<dbReference type="GO" id="GO:0016192">
    <property type="term" value="P:vesicle-mediated transport"/>
    <property type="evidence" value="ECO:0007669"/>
    <property type="project" value="UniProtKB-KW"/>
</dbReference>
<evidence type="ECO:0000256" key="1">
    <source>
        <dbReference type="ARBA" id="ARBA00004477"/>
    </source>
</evidence>
<dbReference type="EMBL" id="CAUJNA010002258">
    <property type="protein sequence ID" value="CAJ1392098.1"/>
    <property type="molecule type" value="Genomic_DNA"/>
</dbReference>
<keyword evidence="6" id="KW-0931">ER-Golgi transport</keyword>
<keyword evidence="9 11" id="KW-0472">Membrane</keyword>
<evidence type="ECO:0000256" key="2">
    <source>
        <dbReference type="ARBA" id="ARBA00010120"/>
    </source>
</evidence>
<feature type="transmembrane region" description="Helical" evidence="11">
    <location>
        <begin position="93"/>
        <end position="109"/>
    </location>
</feature>
<comment type="caution">
    <text evidence="12">The sequence shown here is derived from an EMBL/GenBank/DDBJ whole genome shotgun (WGS) entry which is preliminary data.</text>
</comment>
<evidence type="ECO:0000256" key="11">
    <source>
        <dbReference type="SAM" id="Phobius"/>
    </source>
</evidence>
<keyword evidence="8 11" id="KW-1133">Transmembrane helix</keyword>
<sequence length="267" mass="29722">MRKEVLYGTFAVACLLVYYKLEAPANAAYDYWLTLAAGLQALGFLMLAMDTTASAAEGLSEKTLWAFVIAHVTRISTTVWGEGYIPEDNTGDVFLYQGLEVLGVLVVVFQVMRLSAVRSSQDVGQGIERWSQVIGMCGVSAVLAYFTKSTGHDDYWADMSWMFSTWLEAFALAPQVYLLVTGAGYVDESAAHFAGLSLGSSVVFAAFWGRVTRDRYKEFDQDGDHTFFHAILVACFIRVALCTTYVYLFTKQTKKRPDYELCAHDEL</sequence>
<comment type="similarity">
    <text evidence="2">Belongs to the ERD2 family.</text>
</comment>
<proteinExistence type="inferred from homology"/>
<evidence type="ECO:0000256" key="10">
    <source>
        <dbReference type="ARBA" id="ARBA00023170"/>
    </source>
</evidence>
<dbReference type="Proteomes" id="UP001178507">
    <property type="component" value="Unassembled WGS sequence"/>
</dbReference>
<feature type="transmembrane region" description="Helical" evidence="11">
    <location>
        <begin position="5"/>
        <end position="21"/>
    </location>
</feature>
<evidence type="ECO:0000256" key="9">
    <source>
        <dbReference type="ARBA" id="ARBA00023136"/>
    </source>
</evidence>
<organism evidence="12 13">
    <name type="scientific">Effrenium voratum</name>
    <dbReference type="NCBI Taxonomy" id="2562239"/>
    <lineage>
        <taxon>Eukaryota</taxon>
        <taxon>Sar</taxon>
        <taxon>Alveolata</taxon>
        <taxon>Dinophyceae</taxon>
        <taxon>Suessiales</taxon>
        <taxon>Symbiodiniaceae</taxon>
        <taxon>Effrenium</taxon>
    </lineage>
</organism>
<accession>A0AA36ISV7</accession>
<keyword evidence="7" id="KW-0653">Protein transport</keyword>
<evidence type="ECO:0000256" key="4">
    <source>
        <dbReference type="ARBA" id="ARBA00022692"/>
    </source>
</evidence>
<gene>
    <name evidence="12" type="ORF">EVOR1521_LOCUS17287</name>
</gene>
<evidence type="ECO:0000256" key="5">
    <source>
        <dbReference type="ARBA" id="ARBA00022824"/>
    </source>
</evidence>
<feature type="transmembrane region" description="Helical" evidence="11">
    <location>
        <begin position="130"/>
        <end position="147"/>
    </location>
</feature>
<dbReference type="GO" id="GO:0046923">
    <property type="term" value="F:ER retention sequence binding"/>
    <property type="evidence" value="ECO:0007669"/>
    <property type="project" value="InterPro"/>
</dbReference>
<comment type="subcellular location">
    <subcellularLocation>
        <location evidence="1">Endoplasmic reticulum membrane</location>
        <topology evidence="1">Multi-pass membrane protein</topology>
    </subcellularLocation>
</comment>
<evidence type="ECO:0000256" key="6">
    <source>
        <dbReference type="ARBA" id="ARBA00022892"/>
    </source>
</evidence>
<dbReference type="AlphaFoldDB" id="A0AA36ISV7"/>